<evidence type="ECO:0000313" key="1">
    <source>
        <dbReference type="EMBL" id="PNX58638.1"/>
    </source>
</evidence>
<protein>
    <recommendedName>
        <fullName evidence="3">RNase H type-1 domain-containing protein</fullName>
    </recommendedName>
</protein>
<sequence length="80" mass="8558">MVASTASGIMGVGGVVRGADGDWQRRFAAPVVGTGSVLFRQLFLVTNNLLQRPWVVCLVHIDRTANKVADCLAKFGARSQ</sequence>
<proteinExistence type="predicted"/>
<organism evidence="1 2">
    <name type="scientific">Trifolium pratense</name>
    <name type="common">Red clover</name>
    <dbReference type="NCBI Taxonomy" id="57577"/>
    <lineage>
        <taxon>Eukaryota</taxon>
        <taxon>Viridiplantae</taxon>
        <taxon>Streptophyta</taxon>
        <taxon>Embryophyta</taxon>
        <taxon>Tracheophyta</taxon>
        <taxon>Spermatophyta</taxon>
        <taxon>Magnoliopsida</taxon>
        <taxon>eudicotyledons</taxon>
        <taxon>Gunneridae</taxon>
        <taxon>Pentapetalae</taxon>
        <taxon>rosids</taxon>
        <taxon>fabids</taxon>
        <taxon>Fabales</taxon>
        <taxon>Fabaceae</taxon>
        <taxon>Papilionoideae</taxon>
        <taxon>50 kb inversion clade</taxon>
        <taxon>NPAAA clade</taxon>
        <taxon>Hologalegina</taxon>
        <taxon>IRL clade</taxon>
        <taxon>Trifolieae</taxon>
        <taxon>Trifolium</taxon>
    </lineage>
</organism>
<name>A0A2K3JXA6_TRIPR</name>
<accession>A0A2K3JXA6</accession>
<reference evidence="1 2" key="2">
    <citation type="journal article" date="2017" name="Front. Plant Sci.">
        <title>Gene Classification and Mining of Molecular Markers Useful in Red Clover (Trifolium pratense) Breeding.</title>
        <authorList>
            <person name="Istvanek J."/>
            <person name="Dluhosova J."/>
            <person name="Dluhos P."/>
            <person name="Patkova L."/>
            <person name="Nedelnik J."/>
            <person name="Repkova J."/>
        </authorList>
    </citation>
    <scope>NUCLEOTIDE SEQUENCE [LARGE SCALE GENOMIC DNA]</scope>
    <source>
        <strain evidence="2">cv. Tatra</strain>
        <tissue evidence="1">Young leaves</tissue>
    </source>
</reference>
<evidence type="ECO:0000313" key="2">
    <source>
        <dbReference type="Proteomes" id="UP000236291"/>
    </source>
</evidence>
<dbReference type="AlphaFoldDB" id="A0A2K3JXA6"/>
<evidence type="ECO:0008006" key="3">
    <source>
        <dbReference type="Google" id="ProtNLM"/>
    </source>
</evidence>
<dbReference type="Proteomes" id="UP000236291">
    <property type="component" value="Unassembled WGS sequence"/>
</dbReference>
<feature type="non-terminal residue" evidence="1">
    <location>
        <position position="80"/>
    </location>
</feature>
<dbReference type="EMBL" id="ASHM01079001">
    <property type="protein sequence ID" value="PNX58638.1"/>
    <property type="molecule type" value="Genomic_DNA"/>
</dbReference>
<gene>
    <name evidence="1" type="ORF">L195_g051008</name>
</gene>
<comment type="caution">
    <text evidence="1">The sequence shown here is derived from an EMBL/GenBank/DDBJ whole genome shotgun (WGS) entry which is preliminary data.</text>
</comment>
<reference evidence="1 2" key="1">
    <citation type="journal article" date="2014" name="Am. J. Bot.">
        <title>Genome assembly and annotation for red clover (Trifolium pratense; Fabaceae).</title>
        <authorList>
            <person name="Istvanek J."/>
            <person name="Jaros M."/>
            <person name="Krenek A."/>
            <person name="Repkova J."/>
        </authorList>
    </citation>
    <scope>NUCLEOTIDE SEQUENCE [LARGE SCALE GENOMIC DNA]</scope>
    <source>
        <strain evidence="2">cv. Tatra</strain>
        <tissue evidence="1">Young leaves</tissue>
    </source>
</reference>